<dbReference type="EMBL" id="JABBNI010000010">
    <property type="protein sequence ID" value="NMM62072.1"/>
    <property type="molecule type" value="Genomic_DNA"/>
</dbReference>
<gene>
    <name evidence="2" type="ORF">HBE96_05080</name>
</gene>
<reference evidence="2 3" key="2">
    <citation type="submission" date="2020-06" db="EMBL/GenBank/DDBJ databases">
        <title>Complete Genome Sequence of Clostridium muelleri sp. nov. P21T, an Acid-Alcohol Producing Acetogen Isolated from Old Hay.</title>
        <authorList>
            <person name="Duncan K.E."/>
            <person name="Tanner R.S."/>
        </authorList>
    </citation>
    <scope>NUCLEOTIDE SEQUENCE [LARGE SCALE GENOMIC DNA]</scope>
    <source>
        <strain evidence="2 3">P21</strain>
    </source>
</reference>
<dbReference type="Proteomes" id="UP000537131">
    <property type="component" value="Unassembled WGS sequence"/>
</dbReference>
<accession>A0A7Y0HMX9</accession>
<keyword evidence="1" id="KW-0812">Transmembrane</keyword>
<evidence type="ECO:0000313" key="2">
    <source>
        <dbReference type="EMBL" id="NMM62072.1"/>
    </source>
</evidence>
<organism evidence="2 3">
    <name type="scientific">Clostridium muellerianum</name>
    <dbReference type="NCBI Taxonomy" id="2716538"/>
    <lineage>
        <taxon>Bacteria</taxon>
        <taxon>Bacillati</taxon>
        <taxon>Bacillota</taxon>
        <taxon>Clostridia</taxon>
        <taxon>Eubacteriales</taxon>
        <taxon>Clostridiaceae</taxon>
        <taxon>Clostridium</taxon>
    </lineage>
</organism>
<evidence type="ECO:0000256" key="1">
    <source>
        <dbReference type="SAM" id="Phobius"/>
    </source>
</evidence>
<keyword evidence="1" id="KW-0472">Membrane</keyword>
<dbReference type="RefSeq" id="WP_169296679.1">
    <property type="nucleotide sequence ID" value="NZ_JABBNI010000010.1"/>
</dbReference>
<keyword evidence="3" id="KW-1185">Reference proteome</keyword>
<comment type="caution">
    <text evidence="2">The sequence shown here is derived from an EMBL/GenBank/DDBJ whole genome shotgun (WGS) entry which is preliminary data.</text>
</comment>
<dbReference type="AlphaFoldDB" id="A0A7Y0HMX9"/>
<feature type="transmembrane region" description="Helical" evidence="1">
    <location>
        <begin position="6"/>
        <end position="24"/>
    </location>
</feature>
<reference evidence="2 3" key="1">
    <citation type="submission" date="2020-04" db="EMBL/GenBank/DDBJ databases">
        <authorList>
            <person name="Doyle D.A."/>
        </authorList>
    </citation>
    <scope>NUCLEOTIDE SEQUENCE [LARGE SCALE GENOMIC DNA]</scope>
    <source>
        <strain evidence="2 3">P21</strain>
    </source>
</reference>
<sequence>MLKYIILVWFLTTAAGVVIVKPFGHKKKYMNCRAELNRFKRLDEKR</sequence>
<evidence type="ECO:0000313" key="3">
    <source>
        <dbReference type="Proteomes" id="UP000537131"/>
    </source>
</evidence>
<keyword evidence="1" id="KW-1133">Transmembrane helix</keyword>
<name>A0A7Y0HMX9_9CLOT</name>
<proteinExistence type="predicted"/>
<protein>
    <submittedName>
        <fullName evidence="2">Uncharacterized protein</fullName>
    </submittedName>
</protein>